<evidence type="ECO:0000313" key="2">
    <source>
        <dbReference type="EMBL" id="MXQ09175.1"/>
    </source>
</evidence>
<keyword evidence="3" id="KW-1185">Reference proteome</keyword>
<reference evidence="2 3" key="1">
    <citation type="submission" date="2019-12" db="EMBL/GenBank/DDBJ databases">
        <authorList>
            <person name="Lee S.D."/>
        </authorList>
    </citation>
    <scope>NUCLEOTIDE SEQUENCE [LARGE SCALE GENOMIC DNA]</scope>
    <source>
        <strain evidence="2 3">GH1-50</strain>
    </source>
</reference>
<dbReference type="AlphaFoldDB" id="A0A7C9MLE2"/>
<reference evidence="2 3" key="2">
    <citation type="submission" date="2020-03" db="EMBL/GenBank/DDBJ databases">
        <title>Kangsaoukella pontilimi gen. nov., sp. nov., a new member of the family Rhodobacteraceae isolated from a tidal mudflat.</title>
        <authorList>
            <person name="Kim I.S."/>
        </authorList>
    </citation>
    <scope>NUCLEOTIDE SEQUENCE [LARGE SCALE GENOMIC DNA]</scope>
    <source>
        <strain evidence="2 3">GH1-50</strain>
    </source>
</reference>
<dbReference type="Proteomes" id="UP000480350">
    <property type="component" value="Unassembled WGS sequence"/>
</dbReference>
<accession>A0A7C9MLE2</accession>
<organism evidence="2 3">
    <name type="scientific">Kangsaoukella pontilimi</name>
    <dbReference type="NCBI Taxonomy" id="2691042"/>
    <lineage>
        <taxon>Bacteria</taxon>
        <taxon>Pseudomonadati</taxon>
        <taxon>Pseudomonadota</taxon>
        <taxon>Alphaproteobacteria</taxon>
        <taxon>Rhodobacterales</taxon>
        <taxon>Paracoccaceae</taxon>
        <taxon>Kangsaoukella</taxon>
    </lineage>
</organism>
<dbReference type="EMBL" id="WUPT01000002">
    <property type="protein sequence ID" value="MXQ09175.1"/>
    <property type="molecule type" value="Genomic_DNA"/>
</dbReference>
<evidence type="ECO:0000256" key="1">
    <source>
        <dbReference type="SAM" id="MobiDB-lite"/>
    </source>
</evidence>
<proteinExistence type="predicted"/>
<name>A0A7C9MLE2_9RHOB</name>
<dbReference type="RefSeq" id="WP_160765028.1">
    <property type="nucleotide sequence ID" value="NZ_WUPT01000002.1"/>
</dbReference>
<sequence>MDPTHYLASPSRAPRSSGNRTEQAFYEDHATNPITTVARTAAALRTWFSRPTDGSPEARFAPGVPAE</sequence>
<gene>
    <name evidence="2" type="ORF">GQ651_15110</name>
</gene>
<protein>
    <submittedName>
        <fullName evidence="2">Uncharacterized protein</fullName>
    </submittedName>
</protein>
<feature type="region of interest" description="Disordered" evidence="1">
    <location>
        <begin position="1"/>
        <end position="23"/>
    </location>
</feature>
<comment type="caution">
    <text evidence="2">The sequence shown here is derived from an EMBL/GenBank/DDBJ whole genome shotgun (WGS) entry which is preliminary data.</text>
</comment>
<evidence type="ECO:0000313" key="3">
    <source>
        <dbReference type="Proteomes" id="UP000480350"/>
    </source>
</evidence>